<feature type="domain" description="Glucose-methanol-choline oxidoreductase N-terminal" evidence="6">
    <location>
        <begin position="108"/>
        <end position="131"/>
    </location>
</feature>
<reference evidence="8 9" key="1">
    <citation type="journal article" date="2018" name="Sci. Rep.">
        <title>Comparative genomics provides insights into the lifestyle and reveals functional heterogeneity of dark septate endophytic fungi.</title>
        <authorList>
            <person name="Knapp D.G."/>
            <person name="Nemeth J.B."/>
            <person name="Barry K."/>
            <person name="Hainaut M."/>
            <person name="Henrissat B."/>
            <person name="Johnson J."/>
            <person name="Kuo A."/>
            <person name="Lim J.H.P."/>
            <person name="Lipzen A."/>
            <person name="Nolan M."/>
            <person name="Ohm R.A."/>
            <person name="Tamas L."/>
            <person name="Grigoriev I.V."/>
            <person name="Spatafora J.W."/>
            <person name="Nagy L.G."/>
            <person name="Kovacs G.M."/>
        </authorList>
    </citation>
    <scope>NUCLEOTIDE SEQUENCE [LARGE SCALE GENOMIC DNA]</scope>
    <source>
        <strain evidence="8 9">DSE2036</strain>
    </source>
</reference>
<dbReference type="InterPro" id="IPR012132">
    <property type="entry name" value="GMC_OxRdtase"/>
</dbReference>
<comment type="similarity">
    <text evidence="1 4">Belongs to the GMC oxidoreductase family.</text>
</comment>
<feature type="active site" description="Proton acceptor" evidence="2">
    <location>
        <position position="598"/>
    </location>
</feature>
<evidence type="ECO:0000256" key="5">
    <source>
        <dbReference type="SAM" id="SignalP"/>
    </source>
</evidence>
<dbReference type="Proteomes" id="UP000244855">
    <property type="component" value="Unassembled WGS sequence"/>
</dbReference>
<sequence length="619" mass="66733">MHVFSRVATATSILFAVFTAGAFGAAVEKEYDYVIVGGGVTGLIVANRLSELKDKTVLVIEGGDNVDIPGNMIPYKANDLTVSAPYKWNFTTQPEPELNNKTYSANVAKVLGGGSVINGMIYDRGSAADYDAWEALGNNGWGWKGLEPYFIKGTTFQPPSPEVAEAYNITWDPDTYGNGPLPVSITDTQYGDLKAYWAAWKGTGVHVPVDGNAGEAYGPSWFPNTMDKKTGRRAHARYAYYDPIKSRSNLQLRLKTTAQEIVFDDSKKPPKATGVKVTCDQTGETYIVNAKKEVILAAGAVQSPKLLQISGIGPKSVLEAAGIKVRHALDGVGSNFQDHPYGTVIFNTTPKANPNGNSLATNATFNATAWAEYEANKTGPYTVARGNALAFISLPDMAPESDINSVVDTLNKQDAASFLPSVYKNSQALLKGYEAQRKVIAKLFKRKDAAVAEFPVPADGTYGLVGIEKPLSRGTIHLNATNPQGPPVITYHAFQNPVDKKILGISLRYFRTVWNRPELKELVHAETVPGAQYVTDDEIFNALLAQNSVNPTLSHASSSCPMMAEKSGGCVNDKLMVYGTQHLSVVDASIIPIIPSCHLQATAYGIGEKAADLIKARRS</sequence>
<gene>
    <name evidence="8" type="ORF">DM02DRAFT_583437</name>
</gene>
<dbReference type="PANTHER" id="PTHR11552">
    <property type="entry name" value="GLUCOSE-METHANOL-CHOLINE GMC OXIDOREDUCTASE"/>
    <property type="match status" value="1"/>
</dbReference>
<keyword evidence="3 4" id="KW-0274">FAD</keyword>
<proteinExistence type="inferred from homology"/>
<dbReference type="Pfam" id="PF00732">
    <property type="entry name" value="GMC_oxred_N"/>
    <property type="match status" value="1"/>
</dbReference>
<feature type="signal peptide" evidence="5">
    <location>
        <begin position="1"/>
        <end position="24"/>
    </location>
</feature>
<dbReference type="EMBL" id="KZ805311">
    <property type="protein sequence ID" value="PVI05909.1"/>
    <property type="molecule type" value="Genomic_DNA"/>
</dbReference>
<dbReference type="Gene3D" id="3.50.50.60">
    <property type="entry name" value="FAD/NAD(P)-binding domain"/>
    <property type="match status" value="1"/>
</dbReference>
<feature type="active site" description="Proton donor" evidence="2">
    <location>
        <position position="555"/>
    </location>
</feature>
<dbReference type="GO" id="GO:0044550">
    <property type="term" value="P:secondary metabolite biosynthetic process"/>
    <property type="evidence" value="ECO:0007669"/>
    <property type="project" value="TreeGrafter"/>
</dbReference>
<dbReference type="GO" id="GO:0050660">
    <property type="term" value="F:flavin adenine dinucleotide binding"/>
    <property type="evidence" value="ECO:0007669"/>
    <property type="project" value="InterPro"/>
</dbReference>
<dbReference type="InterPro" id="IPR036188">
    <property type="entry name" value="FAD/NAD-bd_sf"/>
</dbReference>
<dbReference type="InterPro" id="IPR007867">
    <property type="entry name" value="GMC_OxRtase_C"/>
</dbReference>
<dbReference type="PROSITE" id="PS00624">
    <property type="entry name" value="GMC_OXRED_2"/>
    <property type="match status" value="1"/>
</dbReference>
<dbReference type="GO" id="GO:0016614">
    <property type="term" value="F:oxidoreductase activity, acting on CH-OH group of donors"/>
    <property type="evidence" value="ECO:0007669"/>
    <property type="project" value="InterPro"/>
</dbReference>
<dbReference type="PIRSF" id="PIRSF000137">
    <property type="entry name" value="Alcohol_oxidase"/>
    <property type="match status" value="1"/>
</dbReference>
<evidence type="ECO:0000259" key="7">
    <source>
        <dbReference type="PROSITE" id="PS00624"/>
    </source>
</evidence>
<organism evidence="8 9">
    <name type="scientific">Periconia macrospinosa</name>
    <dbReference type="NCBI Taxonomy" id="97972"/>
    <lineage>
        <taxon>Eukaryota</taxon>
        <taxon>Fungi</taxon>
        <taxon>Dikarya</taxon>
        <taxon>Ascomycota</taxon>
        <taxon>Pezizomycotina</taxon>
        <taxon>Dothideomycetes</taxon>
        <taxon>Pleosporomycetidae</taxon>
        <taxon>Pleosporales</taxon>
        <taxon>Massarineae</taxon>
        <taxon>Periconiaceae</taxon>
        <taxon>Periconia</taxon>
    </lineage>
</organism>
<evidence type="ECO:0000313" key="8">
    <source>
        <dbReference type="EMBL" id="PVI05909.1"/>
    </source>
</evidence>
<comment type="cofactor">
    <cofactor evidence="3">
        <name>FAD</name>
        <dbReference type="ChEBI" id="CHEBI:57692"/>
    </cofactor>
</comment>
<name>A0A2V1E738_9PLEO</name>
<feature type="binding site" evidence="3">
    <location>
        <position position="110"/>
    </location>
    <ligand>
        <name>FAD</name>
        <dbReference type="ChEBI" id="CHEBI:57692"/>
    </ligand>
</feature>
<dbReference type="OrthoDB" id="269227at2759"/>
<feature type="chain" id="PRO_5016053252" evidence="5">
    <location>
        <begin position="25"/>
        <end position="619"/>
    </location>
</feature>
<dbReference type="STRING" id="97972.A0A2V1E738"/>
<evidence type="ECO:0000256" key="3">
    <source>
        <dbReference type="PIRSR" id="PIRSR000137-2"/>
    </source>
</evidence>
<dbReference type="PROSITE" id="PS00623">
    <property type="entry name" value="GMC_OXRED_1"/>
    <property type="match status" value="1"/>
</dbReference>
<evidence type="ECO:0000256" key="4">
    <source>
        <dbReference type="RuleBase" id="RU003968"/>
    </source>
</evidence>
<dbReference type="SUPFAM" id="SSF54373">
    <property type="entry name" value="FAD-linked reductases, C-terminal domain"/>
    <property type="match status" value="1"/>
</dbReference>
<dbReference type="PANTHER" id="PTHR11552:SF115">
    <property type="entry name" value="DEHYDROGENASE XPTC-RELATED"/>
    <property type="match status" value="1"/>
</dbReference>
<keyword evidence="5" id="KW-0732">Signal</keyword>
<keyword evidence="9" id="KW-1185">Reference proteome</keyword>
<dbReference type="InterPro" id="IPR000172">
    <property type="entry name" value="GMC_OxRdtase_N"/>
</dbReference>
<evidence type="ECO:0000313" key="9">
    <source>
        <dbReference type="Proteomes" id="UP000244855"/>
    </source>
</evidence>
<evidence type="ECO:0000256" key="2">
    <source>
        <dbReference type="PIRSR" id="PIRSR000137-1"/>
    </source>
</evidence>
<dbReference type="AlphaFoldDB" id="A0A2V1E738"/>
<evidence type="ECO:0000259" key="6">
    <source>
        <dbReference type="PROSITE" id="PS00623"/>
    </source>
</evidence>
<evidence type="ECO:0000256" key="1">
    <source>
        <dbReference type="ARBA" id="ARBA00010790"/>
    </source>
</evidence>
<protein>
    <submittedName>
        <fullName evidence="8">GMC oxidoreductase</fullName>
    </submittedName>
</protein>
<accession>A0A2V1E738</accession>
<dbReference type="Gene3D" id="3.30.560.10">
    <property type="entry name" value="Glucose Oxidase, domain 3"/>
    <property type="match status" value="1"/>
</dbReference>
<feature type="domain" description="Glucose-methanol-choline oxidoreductase N-terminal" evidence="7">
    <location>
        <begin position="299"/>
        <end position="313"/>
    </location>
</feature>
<dbReference type="SUPFAM" id="SSF51905">
    <property type="entry name" value="FAD/NAD(P)-binding domain"/>
    <property type="match status" value="1"/>
</dbReference>
<keyword evidence="4" id="KW-0285">Flavoprotein</keyword>
<dbReference type="Pfam" id="PF05199">
    <property type="entry name" value="GMC_oxred_C"/>
    <property type="match status" value="1"/>
</dbReference>